<organism evidence="8">
    <name type="scientific">marine sediment metagenome</name>
    <dbReference type="NCBI Taxonomy" id="412755"/>
    <lineage>
        <taxon>unclassified sequences</taxon>
        <taxon>metagenomes</taxon>
        <taxon>ecological metagenomes</taxon>
    </lineage>
</organism>
<keyword evidence="5" id="KW-0472">Membrane</keyword>
<keyword evidence="6" id="KW-0464">Manganese</keyword>
<dbReference type="GO" id="GO:0046872">
    <property type="term" value="F:metal ion binding"/>
    <property type="evidence" value="ECO:0007669"/>
    <property type="project" value="UniProtKB-KW"/>
</dbReference>
<dbReference type="InterPro" id="IPR004843">
    <property type="entry name" value="Calcineurin-like_PHP"/>
</dbReference>
<keyword evidence="3" id="KW-0479">Metal-binding</keyword>
<evidence type="ECO:0000256" key="2">
    <source>
        <dbReference type="ARBA" id="ARBA00022519"/>
    </source>
</evidence>
<keyword evidence="2" id="KW-0997">Cell inner membrane</keyword>
<dbReference type="InterPro" id="IPR029052">
    <property type="entry name" value="Metallo-depent_PP-like"/>
</dbReference>
<evidence type="ECO:0000256" key="3">
    <source>
        <dbReference type="ARBA" id="ARBA00022723"/>
    </source>
</evidence>
<dbReference type="Pfam" id="PF00149">
    <property type="entry name" value="Metallophos"/>
    <property type="match status" value="1"/>
</dbReference>
<dbReference type="GO" id="GO:0008758">
    <property type="term" value="F:UDP-2,3-diacylglucosamine hydrolase activity"/>
    <property type="evidence" value="ECO:0007669"/>
    <property type="project" value="TreeGrafter"/>
</dbReference>
<sequence>MCENKPKILVVSDVHLGSLDCEKDLFIQFLNRVINGEFGSELQAFIILGDFIDLCTDLPRTLLGRKKVQKIFKLLLEIKEKMKLVFLLGNHEIPVTRDYDEKFERRKKKFLRKFKHTKFNELFGSELYYQYLLLKKYENEDMLLMYNSREQLENNPIKKVTIEGLDLDSDYRCFMAHGFQFESEVYRFFVGQLWKSLISSNKFEVKETYDYFWNQIIRNGRKIKPIKFEDMKEELAKLKSKSIKSVDTAFSELNILEFNFLKSSMRVMKKWHRASKPTYFLKEIKKFLEDDDYDFSKINHVVYGHSHYKEISYATINNQQVEIINDGSWQHIQPSYVEICGKGKMYLRTIN</sequence>
<evidence type="ECO:0000256" key="4">
    <source>
        <dbReference type="ARBA" id="ARBA00022801"/>
    </source>
</evidence>
<keyword evidence="4" id="KW-0378">Hydrolase</keyword>
<dbReference type="GO" id="GO:0016020">
    <property type="term" value="C:membrane"/>
    <property type="evidence" value="ECO:0007669"/>
    <property type="project" value="GOC"/>
</dbReference>
<proteinExistence type="predicted"/>
<evidence type="ECO:0000256" key="6">
    <source>
        <dbReference type="ARBA" id="ARBA00023211"/>
    </source>
</evidence>
<dbReference type="GO" id="GO:0009245">
    <property type="term" value="P:lipid A biosynthetic process"/>
    <property type="evidence" value="ECO:0007669"/>
    <property type="project" value="TreeGrafter"/>
</dbReference>
<feature type="domain" description="Calcineurin-like phosphoesterase" evidence="7">
    <location>
        <begin position="7"/>
        <end position="148"/>
    </location>
</feature>
<accession>A0A0F9P7W1</accession>
<reference evidence="8" key="1">
    <citation type="journal article" date="2015" name="Nature">
        <title>Complex archaea that bridge the gap between prokaryotes and eukaryotes.</title>
        <authorList>
            <person name="Spang A."/>
            <person name="Saw J.H."/>
            <person name="Jorgensen S.L."/>
            <person name="Zaremba-Niedzwiedzka K."/>
            <person name="Martijn J."/>
            <person name="Lind A.E."/>
            <person name="van Eijk R."/>
            <person name="Schleper C."/>
            <person name="Guy L."/>
            <person name="Ettema T.J."/>
        </authorList>
    </citation>
    <scope>NUCLEOTIDE SEQUENCE</scope>
</reference>
<dbReference type="EMBL" id="LAZR01002600">
    <property type="protein sequence ID" value="KKN27975.1"/>
    <property type="molecule type" value="Genomic_DNA"/>
</dbReference>
<evidence type="ECO:0000256" key="1">
    <source>
        <dbReference type="ARBA" id="ARBA00022475"/>
    </source>
</evidence>
<keyword evidence="1" id="KW-1003">Cell membrane</keyword>
<dbReference type="Gene3D" id="3.60.21.10">
    <property type="match status" value="1"/>
</dbReference>
<evidence type="ECO:0000256" key="5">
    <source>
        <dbReference type="ARBA" id="ARBA00023136"/>
    </source>
</evidence>
<evidence type="ECO:0000313" key="8">
    <source>
        <dbReference type="EMBL" id="KKN27975.1"/>
    </source>
</evidence>
<dbReference type="AlphaFoldDB" id="A0A0F9P7W1"/>
<evidence type="ECO:0000259" key="7">
    <source>
        <dbReference type="Pfam" id="PF00149"/>
    </source>
</evidence>
<gene>
    <name evidence="8" type="ORF">LCGC14_0859000</name>
</gene>
<comment type="caution">
    <text evidence="8">The sequence shown here is derived from an EMBL/GenBank/DDBJ whole genome shotgun (WGS) entry which is preliminary data.</text>
</comment>
<dbReference type="InterPro" id="IPR043461">
    <property type="entry name" value="LpxH-like"/>
</dbReference>
<name>A0A0F9P7W1_9ZZZZ</name>
<dbReference type="PANTHER" id="PTHR34990">
    <property type="entry name" value="UDP-2,3-DIACYLGLUCOSAMINE HYDROLASE-RELATED"/>
    <property type="match status" value="1"/>
</dbReference>
<protein>
    <recommendedName>
        <fullName evidence="7">Calcineurin-like phosphoesterase domain-containing protein</fullName>
    </recommendedName>
</protein>
<dbReference type="PANTHER" id="PTHR34990:SF1">
    <property type="entry name" value="UDP-2,3-DIACYLGLUCOSAMINE HYDROLASE"/>
    <property type="match status" value="1"/>
</dbReference>
<dbReference type="SUPFAM" id="SSF56300">
    <property type="entry name" value="Metallo-dependent phosphatases"/>
    <property type="match status" value="1"/>
</dbReference>